<evidence type="ECO:0000313" key="2">
    <source>
        <dbReference type="Proteomes" id="UP001235849"/>
    </source>
</evidence>
<proteinExistence type="predicted"/>
<dbReference type="Proteomes" id="UP001235849">
    <property type="component" value="Unassembled WGS sequence"/>
</dbReference>
<dbReference type="EMBL" id="JAQOSO010000112">
    <property type="protein sequence ID" value="MDJ1176766.1"/>
    <property type="molecule type" value="Genomic_DNA"/>
</dbReference>
<accession>A0ABT7BE22</accession>
<dbReference type="RefSeq" id="WP_283769036.1">
    <property type="nucleotide sequence ID" value="NZ_JAQOSO010000112.1"/>
</dbReference>
<protein>
    <recommendedName>
        <fullName evidence="3">Nif11 domain-containing protein</fullName>
    </recommendedName>
</protein>
<reference evidence="1 2" key="1">
    <citation type="submission" date="2023-01" db="EMBL/GenBank/DDBJ databases">
        <title>Novel diversity within Roseofilum (Cyanobacteria; Desertifilaceae) from marine benthic mats with descriptions of four novel species.</title>
        <authorList>
            <person name="Wang Y."/>
            <person name="Berthold D.E."/>
            <person name="Hu J."/>
            <person name="Lefler F.W."/>
            <person name="Laughinghouse H.D. IV."/>
        </authorList>
    </citation>
    <scope>NUCLEOTIDE SEQUENCE [LARGE SCALE GENOMIC DNA]</scope>
    <source>
        <strain evidence="1 2">BLCC-M114</strain>
    </source>
</reference>
<comment type="caution">
    <text evidence="1">The sequence shown here is derived from an EMBL/GenBank/DDBJ whole genome shotgun (WGS) entry which is preliminary data.</text>
</comment>
<evidence type="ECO:0000313" key="1">
    <source>
        <dbReference type="EMBL" id="MDJ1176766.1"/>
    </source>
</evidence>
<evidence type="ECO:0008006" key="3">
    <source>
        <dbReference type="Google" id="ProtNLM"/>
    </source>
</evidence>
<sequence>MLDDLLDPKQARKTLKKGFSTVQKLATNSLTDKEIADLIYKAKKNGLSDSEVASLLEQGTKGYKIIQENFISKKKKKKKKDYF</sequence>
<organism evidence="1 2">
    <name type="scientific">Roseofilum capinflatum BLCC-M114</name>
    <dbReference type="NCBI Taxonomy" id="3022440"/>
    <lineage>
        <taxon>Bacteria</taxon>
        <taxon>Bacillati</taxon>
        <taxon>Cyanobacteriota</taxon>
        <taxon>Cyanophyceae</taxon>
        <taxon>Desertifilales</taxon>
        <taxon>Desertifilaceae</taxon>
        <taxon>Roseofilum</taxon>
        <taxon>Roseofilum capinflatum</taxon>
    </lineage>
</organism>
<name>A0ABT7BE22_9CYAN</name>
<keyword evidence="2" id="KW-1185">Reference proteome</keyword>
<gene>
    <name evidence="1" type="ORF">PMG25_22000</name>
</gene>